<evidence type="ECO:0000313" key="5">
    <source>
        <dbReference type="EMBL" id="GGF41234.1"/>
    </source>
</evidence>
<keyword evidence="3" id="KW-0804">Transcription</keyword>
<dbReference type="InterPro" id="IPR023187">
    <property type="entry name" value="Tscrpt_reg_MarR-type_CS"/>
</dbReference>
<dbReference type="Gene3D" id="1.10.10.10">
    <property type="entry name" value="Winged helix-like DNA-binding domain superfamily/Winged helix DNA-binding domain"/>
    <property type="match status" value="1"/>
</dbReference>
<feature type="domain" description="HTH marR-type" evidence="4">
    <location>
        <begin position="10"/>
        <end position="142"/>
    </location>
</feature>
<dbReference type="PRINTS" id="PR00598">
    <property type="entry name" value="HTHMARR"/>
</dbReference>
<reference evidence="5 6" key="1">
    <citation type="journal article" date="2014" name="Int. J. Syst. Evol. Microbiol.">
        <title>Complete genome sequence of Corynebacterium casei LMG S-19264T (=DSM 44701T), isolated from a smear-ripened cheese.</title>
        <authorList>
            <consortium name="US DOE Joint Genome Institute (JGI-PGF)"/>
            <person name="Walter F."/>
            <person name="Albersmeier A."/>
            <person name="Kalinowski J."/>
            <person name="Ruckert C."/>
        </authorList>
    </citation>
    <scope>NUCLEOTIDE SEQUENCE [LARGE SCALE GENOMIC DNA]</scope>
    <source>
        <strain evidence="5 6">CGMCC 1.12976</strain>
    </source>
</reference>
<name>A0A917BH78_9MICO</name>
<dbReference type="SMART" id="SM00347">
    <property type="entry name" value="HTH_MARR"/>
    <property type="match status" value="1"/>
</dbReference>
<dbReference type="CDD" id="cd00090">
    <property type="entry name" value="HTH_ARSR"/>
    <property type="match status" value="1"/>
</dbReference>
<keyword evidence="1" id="KW-0805">Transcription regulation</keyword>
<sequence>MTVGAGPTITSEITWLLHRAAQHMHVVTGLQAEKHGLQLRDHIILSAIHKTPGLTQVELAKTVSLDKTTLMSQLDRLERNGLILRRPDPHDRRVRIPEMTAAGEDIRARVAADSRVAEQDALRSFSGTDIESFRRMLIGMIGDSADPGSCL</sequence>
<dbReference type="RefSeq" id="WP_203586068.1">
    <property type="nucleotide sequence ID" value="NZ_BMGP01000009.1"/>
</dbReference>
<dbReference type="InterPro" id="IPR039422">
    <property type="entry name" value="MarR/SlyA-like"/>
</dbReference>
<gene>
    <name evidence="5" type="ORF">GCM10011399_37400</name>
</gene>
<dbReference type="InterPro" id="IPR036390">
    <property type="entry name" value="WH_DNA-bd_sf"/>
</dbReference>
<dbReference type="InterPro" id="IPR011991">
    <property type="entry name" value="ArsR-like_HTH"/>
</dbReference>
<evidence type="ECO:0000256" key="2">
    <source>
        <dbReference type="ARBA" id="ARBA00023125"/>
    </source>
</evidence>
<dbReference type="Proteomes" id="UP000598775">
    <property type="component" value="Unassembled WGS sequence"/>
</dbReference>
<keyword evidence="2" id="KW-0238">DNA-binding</keyword>
<evidence type="ECO:0000256" key="1">
    <source>
        <dbReference type="ARBA" id="ARBA00023015"/>
    </source>
</evidence>
<protein>
    <recommendedName>
        <fullName evidence="4">HTH marR-type domain-containing protein</fullName>
    </recommendedName>
</protein>
<organism evidence="5 6">
    <name type="scientific">Subtercola lobariae</name>
    <dbReference type="NCBI Taxonomy" id="1588641"/>
    <lineage>
        <taxon>Bacteria</taxon>
        <taxon>Bacillati</taxon>
        <taxon>Actinomycetota</taxon>
        <taxon>Actinomycetes</taxon>
        <taxon>Micrococcales</taxon>
        <taxon>Microbacteriaceae</taxon>
        <taxon>Subtercola</taxon>
    </lineage>
</organism>
<dbReference type="AlphaFoldDB" id="A0A917BH78"/>
<dbReference type="SUPFAM" id="SSF46785">
    <property type="entry name" value="Winged helix' DNA-binding domain"/>
    <property type="match status" value="1"/>
</dbReference>
<dbReference type="PROSITE" id="PS01117">
    <property type="entry name" value="HTH_MARR_1"/>
    <property type="match status" value="1"/>
</dbReference>
<comment type="caution">
    <text evidence="5">The sequence shown here is derived from an EMBL/GenBank/DDBJ whole genome shotgun (WGS) entry which is preliminary data.</text>
</comment>
<keyword evidence="6" id="KW-1185">Reference proteome</keyword>
<dbReference type="PANTHER" id="PTHR33164">
    <property type="entry name" value="TRANSCRIPTIONAL REGULATOR, MARR FAMILY"/>
    <property type="match status" value="1"/>
</dbReference>
<dbReference type="GO" id="GO:0003700">
    <property type="term" value="F:DNA-binding transcription factor activity"/>
    <property type="evidence" value="ECO:0007669"/>
    <property type="project" value="InterPro"/>
</dbReference>
<accession>A0A917BH78</accession>
<dbReference type="PROSITE" id="PS50995">
    <property type="entry name" value="HTH_MARR_2"/>
    <property type="match status" value="1"/>
</dbReference>
<dbReference type="InterPro" id="IPR000835">
    <property type="entry name" value="HTH_MarR-typ"/>
</dbReference>
<evidence type="ECO:0000259" key="4">
    <source>
        <dbReference type="PROSITE" id="PS50995"/>
    </source>
</evidence>
<dbReference type="GO" id="GO:0006950">
    <property type="term" value="P:response to stress"/>
    <property type="evidence" value="ECO:0007669"/>
    <property type="project" value="TreeGrafter"/>
</dbReference>
<dbReference type="GO" id="GO:0003677">
    <property type="term" value="F:DNA binding"/>
    <property type="evidence" value="ECO:0007669"/>
    <property type="project" value="UniProtKB-KW"/>
</dbReference>
<dbReference type="PANTHER" id="PTHR33164:SF43">
    <property type="entry name" value="HTH-TYPE TRANSCRIPTIONAL REPRESSOR YETL"/>
    <property type="match status" value="1"/>
</dbReference>
<evidence type="ECO:0000256" key="3">
    <source>
        <dbReference type="ARBA" id="ARBA00023163"/>
    </source>
</evidence>
<proteinExistence type="predicted"/>
<dbReference type="EMBL" id="BMGP01000009">
    <property type="protein sequence ID" value="GGF41234.1"/>
    <property type="molecule type" value="Genomic_DNA"/>
</dbReference>
<dbReference type="Pfam" id="PF12802">
    <property type="entry name" value="MarR_2"/>
    <property type="match status" value="1"/>
</dbReference>
<evidence type="ECO:0000313" key="6">
    <source>
        <dbReference type="Proteomes" id="UP000598775"/>
    </source>
</evidence>
<dbReference type="InterPro" id="IPR036388">
    <property type="entry name" value="WH-like_DNA-bd_sf"/>
</dbReference>